<dbReference type="EMBL" id="JAUJDW010000002">
    <property type="protein sequence ID" value="KAK0664318.1"/>
    <property type="molecule type" value="Genomic_DNA"/>
</dbReference>
<protein>
    <submittedName>
        <fullName evidence="2">Uncharacterized protein</fullName>
    </submittedName>
</protein>
<dbReference type="Proteomes" id="UP001175001">
    <property type="component" value="Unassembled WGS sequence"/>
</dbReference>
<accession>A0AA39Z5L3</accession>
<name>A0AA39Z5L3_9PEZI</name>
<comment type="caution">
    <text evidence="2">The sequence shown here is derived from an EMBL/GenBank/DDBJ whole genome shotgun (WGS) entry which is preliminary data.</text>
</comment>
<evidence type="ECO:0000313" key="3">
    <source>
        <dbReference type="Proteomes" id="UP001175001"/>
    </source>
</evidence>
<evidence type="ECO:0000313" key="2">
    <source>
        <dbReference type="EMBL" id="KAK0664318.1"/>
    </source>
</evidence>
<evidence type="ECO:0000256" key="1">
    <source>
        <dbReference type="SAM" id="MobiDB-lite"/>
    </source>
</evidence>
<dbReference type="Pfam" id="PF11951">
    <property type="entry name" value="Fungal_trans_2"/>
    <property type="match status" value="1"/>
</dbReference>
<sequence>MALLTLVTACITNGKLVDARKHLLDAQRLIHVRGISKKHPSRKVQMLHAMFLYLRVMEEATFVYPISANSEFFHNHLSPNAHPSSARYPSLAAHRWFSGSVEDGVPANFRELDDFFERSGPALRPLFARTYGIPESLVVLSSHITYLCCEMRQVRARGGHPWAGFDEDYRKRCKVVEDLLCGWTKEQQLPEETAASPSSSSPSSSPSSSSSSSSLSSSPSSSPSPTPGNYANNTTNEPAATEEEDHAAQAFHAALIIFFYRDVRDINRFTLQHHVKTVKAHLLALEGRKIAQGVASASVLWPGFIAAAEALDHADFADIVAWMRGCADRYGLRSFDRAADVAADVWAARQAERRLGGRGLAWSDTVLQQKSFMILP</sequence>
<proteinExistence type="predicted"/>
<dbReference type="AlphaFoldDB" id="A0AA39Z5L3"/>
<dbReference type="InterPro" id="IPR021858">
    <property type="entry name" value="Fun_TF"/>
</dbReference>
<gene>
    <name evidence="2" type="ORF">DIS24_g797</name>
</gene>
<organism evidence="2 3">
    <name type="scientific">Lasiodiplodia hormozganensis</name>
    <dbReference type="NCBI Taxonomy" id="869390"/>
    <lineage>
        <taxon>Eukaryota</taxon>
        <taxon>Fungi</taxon>
        <taxon>Dikarya</taxon>
        <taxon>Ascomycota</taxon>
        <taxon>Pezizomycotina</taxon>
        <taxon>Dothideomycetes</taxon>
        <taxon>Dothideomycetes incertae sedis</taxon>
        <taxon>Botryosphaeriales</taxon>
        <taxon>Botryosphaeriaceae</taxon>
        <taxon>Lasiodiplodia</taxon>
    </lineage>
</organism>
<feature type="compositionally biased region" description="Low complexity" evidence="1">
    <location>
        <begin position="196"/>
        <end position="223"/>
    </location>
</feature>
<reference evidence="2" key="1">
    <citation type="submission" date="2023-06" db="EMBL/GenBank/DDBJ databases">
        <title>Multi-omics analyses reveal the molecular pathogenesis toolkit of Lasiodiplodia hormozganensis, a cross-kingdom pathogen.</title>
        <authorList>
            <person name="Felix C."/>
            <person name="Meneses R."/>
            <person name="Goncalves M.F.M."/>
            <person name="Tilleman L."/>
            <person name="Duarte A.S."/>
            <person name="Jorrin-Novo J.V."/>
            <person name="Van De Peer Y."/>
            <person name="Deforce D."/>
            <person name="Van Nieuwerburgh F."/>
            <person name="Esteves A.C."/>
            <person name="Alves A."/>
        </authorList>
    </citation>
    <scope>NUCLEOTIDE SEQUENCE</scope>
    <source>
        <strain evidence="2">CBS 339.90</strain>
    </source>
</reference>
<feature type="region of interest" description="Disordered" evidence="1">
    <location>
        <begin position="190"/>
        <end position="245"/>
    </location>
</feature>
<keyword evidence="3" id="KW-1185">Reference proteome</keyword>